<protein>
    <recommendedName>
        <fullName evidence="3">Acetyltransferase (GNAT) domain-containing protein</fullName>
    </recommendedName>
</protein>
<dbReference type="EMBL" id="FUZA01000001">
    <property type="protein sequence ID" value="SKB57309.1"/>
    <property type="molecule type" value="Genomic_DNA"/>
</dbReference>
<reference evidence="2" key="1">
    <citation type="submission" date="2017-02" db="EMBL/GenBank/DDBJ databases">
        <authorList>
            <person name="Varghese N."/>
            <person name="Submissions S."/>
        </authorList>
    </citation>
    <scope>NUCLEOTIDE SEQUENCE [LARGE SCALE GENOMIC DNA]</scope>
    <source>
        <strain evidence="2">DSM 22270</strain>
    </source>
</reference>
<evidence type="ECO:0008006" key="3">
    <source>
        <dbReference type="Google" id="ProtNLM"/>
    </source>
</evidence>
<dbReference type="OrthoDB" id="9786422at2"/>
<gene>
    <name evidence="1" type="ORF">SAMN05660293_01121</name>
</gene>
<evidence type="ECO:0000313" key="2">
    <source>
        <dbReference type="Proteomes" id="UP000190897"/>
    </source>
</evidence>
<proteinExistence type="predicted"/>
<keyword evidence="2" id="KW-1185">Reference proteome</keyword>
<name>A0A1T5CD15_9BACT</name>
<dbReference type="Proteomes" id="UP000190897">
    <property type="component" value="Unassembled WGS sequence"/>
</dbReference>
<accession>A0A1T5CD15</accession>
<dbReference type="Gene3D" id="3.40.630.30">
    <property type="match status" value="1"/>
</dbReference>
<organism evidence="1 2">
    <name type="scientific">Dyadobacter psychrophilus</name>
    <dbReference type="NCBI Taxonomy" id="651661"/>
    <lineage>
        <taxon>Bacteria</taxon>
        <taxon>Pseudomonadati</taxon>
        <taxon>Bacteroidota</taxon>
        <taxon>Cytophagia</taxon>
        <taxon>Cytophagales</taxon>
        <taxon>Spirosomataceae</taxon>
        <taxon>Dyadobacter</taxon>
    </lineage>
</organism>
<evidence type="ECO:0000313" key="1">
    <source>
        <dbReference type="EMBL" id="SKB57309.1"/>
    </source>
</evidence>
<sequence length="315" mass="35879">MDVRLYTGKNDFLPDPDFRPFLYLTSGHLTTQTTDTIHAFRLIRRNGEQVIALFQCVEKPGNIWESPANAPFGGIQCDVDCQKSELAFFLDCIKNWVTFRSGKKLVIKTAPSCYNPTLNNLLHISYLNTGFVPIQANLNSFISVNSTDFYSKIRPAEKRRIKKAAIAGFKAGLANEISSTAVFEFLTKCRIQKNYRMSLTLPQIDSLRQRFPDNYLVFTVMEGSKIIALTLTVRVNDRILYNFLCGDLQEYCVFSPLVTLMESVYQYCQQEKIGILDLGISLDQDGNHKPSLNRFKKNIGGQDCMKLTYEINLQD</sequence>
<dbReference type="SUPFAM" id="SSF55729">
    <property type="entry name" value="Acyl-CoA N-acyltransferases (Nat)"/>
    <property type="match status" value="1"/>
</dbReference>
<dbReference type="STRING" id="651661.SAMN05660293_01121"/>
<dbReference type="AlphaFoldDB" id="A0A1T5CD15"/>
<dbReference type="InterPro" id="IPR016181">
    <property type="entry name" value="Acyl_CoA_acyltransferase"/>
</dbReference>
<dbReference type="RefSeq" id="WP_082213621.1">
    <property type="nucleotide sequence ID" value="NZ_FUZA01000001.1"/>
</dbReference>